<keyword evidence="7 9" id="KW-0479">Metal-binding</keyword>
<dbReference type="GO" id="GO:0046872">
    <property type="term" value="F:metal ion binding"/>
    <property type="evidence" value="ECO:0007669"/>
    <property type="project" value="UniProtKB-KW"/>
</dbReference>
<evidence type="ECO:0000256" key="2">
    <source>
        <dbReference type="ARBA" id="ARBA00005583"/>
    </source>
</evidence>
<evidence type="ECO:0000256" key="1">
    <source>
        <dbReference type="ARBA" id="ARBA00004141"/>
    </source>
</evidence>
<dbReference type="OrthoDB" id="9805475at2"/>
<feature type="transmembrane region" description="Helical" evidence="7">
    <location>
        <begin position="112"/>
        <end position="130"/>
    </location>
</feature>
<evidence type="ECO:0000313" key="10">
    <source>
        <dbReference type="EMBL" id="AYA99997.1"/>
    </source>
</evidence>
<dbReference type="PROSITE" id="PS01347">
    <property type="entry name" value="MRAY_1"/>
    <property type="match status" value="1"/>
</dbReference>
<dbReference type="GO" id="GO:0008963">
    <property type="term" value="F:phospho-N-acetylmuramoyl-pentapeptide-transferase activity"/>
    <property type="evidence" value="ECO:0007669"/>
    <property type="project" value="UniProtKB-UniRule"/>
</dbReference>
<keyword evidence="7 9" id="KW-0460">Magnesium</keyword>
<dbReference type="UniPathway" id="UPA00219"/>
<dbReference type="GO" id="GO:0071555">
    <property type="term" value="P:cell wall organization"/>
    <property type="evidence" value="ECO:0007669"/>
    <property type="project" value="UniProtKB-KW"/>
</dbReference>
<keyword evidence="7" id="KW-0573">Peptidoglycan synthesis</keyword>
<dbReference type="InterPro" id="IPR018480">
    <property type="entry name" value="PNAcMuramoyl-5peptid_Trfase_CS"/>
</dbReference>
<comment type="cofactor">
    <cofactor evidence="7 9">
        <name>Mg(2+)</name>
        <dbReference type="ChEBI" id="CHEBI:18420"/>
    </cofactor>
</comment>
<keyword evidence="5 7" id="KW-1133">Transmembrane helix</keyword>
<evidence type="ECO:0000256" key="9">
    <source>
        <dbReference type="PIRSR" id="PIRSR600715-1"/>
    </source>
</evidence>
<dbReference type="EC" id="2.7.8.13" evidence="7 8"/>
<feature type="binding site" evidence="9">
    <location>
        <position position="231"/>
    </location>
    <ligand>
        <name>Mg(2+)</name>
        <dbReference type="ChEBI" id="CHEBI:18420"/>
    </ligand>
</feature>
<dbReference type="NCBIfam" id="TIGR00445">
    <property type="entry name" value="mraY"/>
    <property type="match status" value="1"/>
</dbReference>
<dbReference type="Pfam" id="PF00953">
    <property type="entry name" value="Glycos_transf_4"/>
    <property type="match status" value="1"/>
</dbReference>
<keyword evidence="4 7" id="KW-0812">Transmembrane</keyword>
<keyword evidence="7" id="KW-1003">Cell membrane</keyword>
<dbReference type="CDD" id="cd06852">
    <property type="entry name" value="GT_MraY"/>
    <property type="match status" value="1"/>
</dbReference>
<evidence type="ECO:0000256" key="3">
    <source>
        <dbReference type="ARBA" id="ARBA00022679"/>
    </source>
</evidence>
<feature type="binding site" evidence="9">
    <location>
        <position position="172"/>
    </location>
    <ligand>
        <name>Mg(2+)</name>
        <dbReference type="ChEBI" id="CHEBI:18420"/>
    </ligand>
</feature>
<evidence type="ECO:0000256" key="5">
    <source>
        <dbReference type="ARBA" id="ARBA00022989"/>
    </source>
</evidence>
<dbReference type="Proteomes" id="UP000265562">
    <property type="component" value="Chromosome"/>
</dbReference>
<comment type="function">
    <text evidence="7">Catalyzes the initial step of the lipid cycle reactions in the biosynthesis of the cell wall peptidoglycan: transfers peptidoglycan precursor phospho-MurNAc-pentapeptide from UDP-MurNAc-pentapeptide onto the lipid carrier undecaprenyl phosphate, yielding undecaprenyl-pyrophosphoryl-MurNAc-pentapeptide, known as lipid I.</text>
</comment>
<keyword evidence="7" id="KW-0961">Cell wall biogenesis/degradation</keyword>
<comment type="subcellular location">
    <subcellularLocation>
        <location evidence="7">Cell membrane</location>
        <topology evidence="7">Multi-pass membrane protein</topology>
    </subcellularLocation>
    <subcellularLocation>
        <location evidence="1">Membrane</location>
        <topology evidence="1">Multi-pass membrane protein</topology>
    </subcellularLocation>
</comment>
<keyword evidence="7" id="KW-0132">Cell division</keyword>
<accession>A0A385Q325</accession>
<dbReference type="InterPro" id="IPR000715">
    <property type="entry name" value="Glycosyl_transferase_4"/>
</dbReference>
<comment type="pathway">
    <text evidence="7">Cell wall biogenesis; peptidoglycan biosynthesis.</text>
</comment>
<reference evidence="10 11" key="1">
    <citation type="submission" date="2018-09" db="EMBL/GenBank/DDBJ databases">
        <title>Genome sequencing of Lachnoanaerobaculum umeaense DSM 23576.</title>
        <authorList>
            <person name="Kook J.-K."/>
            <person name="Park S.-N."/>
            <person name="Lim Y.K."/>
        </authorList>
    </citation>
    <scope>NUCLEOTIDE SEQUENCE [LARGE SCALE GENOMIC DNA]</scope>
    <source>
        <strain evidence="11">DSM 23576 \ CCUG 58757</strain>
    </source>
</reference>
<keyword evidence="6 7" id="KW-0472">Membrane</keyword>
<dbReference type="GO" id="GO:0008360">
    <property type="term" value="P:regulation of cell shape"/>
    <property type="evidence" value="ECO:0007669"/>
    <property type="project" value="UniProtKB-KW"/>
</dbReference>
<feature type="transmembrane region" description="Helical" evidence="7">
    <location>
        <begin position="48"/>
        <end position="70"/>
    </location>
</feature>
<feature type="transmembrane region" description="Helical" evidence="7">
    <location>
        <begin position="303"/>
        <end position="321"/>
    </location>
</feature>
<comment type="catalytic activity">
    <reaction evidence="7">
        <text>UDP-N-acetyl-alpha-D-muramoyl-L-alanyl-gamma-D-glutamyl-meso-2,6-diaminopimeloyl-D-alanyl-D-alanine + di-trans,octa-cis-undecaprenyl phosphate = di-trans,octa-cis-undecaprenyl diphospho-N-acetyl-alpha-D-muramoyl-L-alanyl-D-glutamyl-meso-2,6-diaminopimeloyl-D-alanyl-D-alanine + UMP</text>
        <dbReference type="Rhea" id="RHEA:28386"/>
        <dbReference type="ChEBI" id="CHEBI:57865"/>
        <dbReference type="ChEBI" id="CHEBI:60392"/>
        <dbReference type="ChEBI" id="CHEBI:61386"/>
        <dbReference type="ChEBI" id="CHEBI:61387"/>
        <dbReference type="EC" id="2.7.8.13"/>
    </reaction>
</comment>
<feature type="transmembrane region" description="Helical" evidence="7">
    <location>
        <begin position="252"/>
        <end position="275"/>
    </location>
</feature>
<dbReference type="GO" id="GO:0009252">
    <property type="term" value="P:peptidoglycan biosynthetic process"/>
    <property type="evidence" value="ECO:0007669"/>
    <property type="project" value="UniProtKB-UniRule"/>
</dbReference>
<dbReference type="EMBL" id="CP032364">
    <property type="protein sequence ID" value="AYA99997.1"/>
    <property type="molecule type" value="Genomic_DNA"/>
</dbReference>
<evidence type="ECO:0000256" key="7">
    <source>
        <dbReference type="HAMAP-Rule" id="MF_00038"/>
    </source>
</evidence>
<feature type="transmembrane region" description="Helical" evidence="7">
    <location>
        <begin position="136"/>
        <end position="165"/>
    </location>
</feature>
<dbReference type="AlphaFoldDB" id="A0A385Q325"/>
<name>A0A385Q325_9FIRM</name>
<dbReference type="GO" id="GO:0051301">
    <property type="term" value="P:cell division"/>
    <property type="evidence" value="ECO:0007669"/>
    <property type="project" value="UniProtKB-KW"/>
</dbReference>
<dbReference type="GO" id="GO:0005886">
    <property type="term" value="C:plasma membrane"/>
    <property type="evidence" value="ECO:0007669"/>
    <property type="project" value="UniProtKB-SubCell"/>
</dbReference>
<feature type="transmembrane region" description="Helical" evidence="7">
    <location>
        <begin position="76"/>
        <end position="92"/>
    </location>
</feature>
<dbReference type="PANTHER" id="PTHR22926">
    <property type="entry name" value="PHOSPHO-N-ACETYLMURAMOYL-PENTAPEPTIDE-TRANSFERASE"/>
    <property type="match status" value="1"/>
</dbReference>
<proteinExistence type="inferred from homology"/>
<dbReference type="HAMAP" id="MF_00038">
    <property type="entry name" value="MraY"/>
    <property type="match status" value="1"/>
</dbReference>
<evidence type="ECO:0000256" key="8">
    <source>
        <dbReference type="NCBIfam" id="TIGR00445"/>
    </source>
</evidence>
<evidence type="ECO:0000256" key="6">
    <source>
        <dbReference type="ARBA" id="ARBA00023136"/>
    </source>
</evidence>
<dbReference type="PANTHER" id="PTHR22926:SF5">
    <property type="entry name" value="PHOSPHO-N-ACETYLMURAMOYL-PENTAPEPTIDE-TRANSFERASE HOMOLOG"/>
    <property type="match status" value="1"/>
</dbReference>
<keyword evidence="3 7" id="KW-0808">Transferase</keyword>
<feature type="transmembrane region" description="Helical" evidence="7">
    <location>
        <begin position="177"/>
        <end position="195"/>
    </location>
</feature>
<dbReference type="GO" id="GO:0051992">
    <property type="term" value="F:UDP-N-acetylmuramoyl-L-alanyl-D-glutamyl-meso-2,6-diaminopimelyl-D-alanyl-D-alanine:undecaprenyl-phosphate transferase activity"/>
    <property type="evidence" value="ECO:0007669"/>
    <property type="project" value="RHEA"/>
</dbReference>
<evidence type="ECO:0000256" key="4">
    <source>
        <dbReference type="ARBA" id="ARBA00022692"/>
    </source>
</evidence>
<dbReference type="InterPro" id="IPR003524">
    <property type="entry name" value="PNAcMuramoyl-5peptid_Trfase"/>
</dbReference>
<keyword evidence="11" id="KW-1185">Reference proteome</keyword>
<comment type="similarity">
    <text evidence="2 7">Belongs to the glycosyltransferase 4 family. MraY subfamily.</text>
</comment>
<evidence type="ECO:0000313" key="11">
    <source>
        <dbReference type="Proteomes" id="UP000265562"/>
    </source>
</evidence>
<dbReference type="RefSeq" id="WP_111525466.1">
    <property type="nucleotide sequence ID" value="NZ_CP032364.1"/>
</dbReference>
<sequence>MLKDTLIALLIGFFVTTVVCPFFIPILHRFKFGQMVRDDGPKDHLKKTGTPTMGGITFIIGILAGSAFLISRYRDVVVVFLFTVSYGIIGLLDDMLKIKKKQSEGLKSSQKFILQLVVSVIFIIYLYKIYGFDYGILIPFTGSFDSGIILKLGIIWIPFALFVILGTDNGVNFTDGLDGLCSSVTIIVAIFFMLIGLKGGFSVTPITGAVIGSLMGFLIFNAYPAKVFMGDTGSLALGGFVASYALMCQIPVFIAIVGFIYMIEVISVIIQVGYFKATKGKRFFKMAPIHHHFELCGWSETKTVTVFSIITVILGILVYLFM</sequence>
<feature type="transmembrane region" description="Helical" evidence="7">
    <location>
        <begin position="6"/>
        <end position="27"/>
    </location>
</feature>
<dbReference type="KEGG" id="lua:D4A81_08610"/>
<dbReference type="PROSITE" id="PS01348">
    <property type="entry name" value="MRAY_2"/>
    <property type="match status" value="1"/>
</dbReference>
<keyword evidence="7" id="KW-0131">Cell cycle</keyword>
<organism evidence="10 11">
    <name type="scientific">Lachnoanaerobaculum umeaense</name>
    <dbReference type="NCBI Taxonomy" id="617123"/>
    <lineage>
        <taxon>Bacteria</taxon>
        <taxon>Bacillati</taxon>
        <taxon>Bacillota</taxon>
        <taxon>Clostridia</taxon>
        <taxon>Lachnospirales</taxon>
        <taxon>Lachnospiraceae</taxon>
        <taxon>Lachnoanaerobaculum</taxon>
    </lineage>
</organism>
<gene>
    <name evidence="7" type="primary">mraY</name>
    <name evidence="10" type="ORF">D4A81_08610</name>
</gene>
<keyword evidence="7" id="KW-0133">Cell shape</keyword>
<feature type="transmembrane region" description="Helical" evidence="7">
    <location>
        <begin position="201"/>
        <end position="220"/>
    </location>
</feature>
<protein>
    <recommendedName>
        <fullName evidence="7 8">Phospho-N-acetylmuramoyl-pentapeptide-transferase</fullName>
        <ecNumber evidence="7 8">2.7.8.13</ecNumber>
    </recommendedName>
    <alternativeName>
        <fullName evidence="7">UDP-MurNAc-pentapeptide phosphotransferase</fullName>
    </alternativeName>
</protein>